<dbReference type="RefSeq" id="WP_073568614.1">
    <property type="nucleotide sequence ID" value="NZ_MPGR01000001.1"/>
</dbReference>
<dbReference type="EMBL" id="MPGR01000001">
    <property type="protein sequence ID" value="OKB76158.1"/>
    <property type="molecule type" value="Genomic_DNA"/>
</dbReference>
<accession>A0AAP7PFW9</accession>
<protein>
    <submittedName>
        <fullName evidence="1">Uncharacterized protein</fullName>
    </submittedName>
</protein>
<proteinExistence type="predicted"/>
<dbReference type="Proteomes" id="UP000186595">
    <property type="component" value="Unassembled WGS sequence"/>
</dbReference>
<name>A0AAP7PFW9_ECOLX</name>
<organism evidence="1 2">
    <name type="scientific">Escherichia coli</name>
    <dbReference type="NCBI Taxonomy" id="562"/>
    <lineage>
        <taxon>Bacteria</taxon>
        <taxon>Pseudomonadati</taxon>
        <taxon>Pseudomonadota</taxon>
        <taxon>Gammaproteobacteria</taxon>
        <taxon>Enterobacterales</taxon>
        <taxon>Enterobacteriaceae</taxon>
        <taxon>Escherichia</taxon>
    </lineage>
</organism>
<reference evidence="1 2" key="1">
    <citation type="submission" date="2016-11" db="EMBL/GenBank/DDBJ databases">
        <title>Draft genome sequences of five Shigatoxin-producing Escherichia coli isolates harboring the new recently described Subtilase cytotoxin allelic variant subAB2-3.</title>
        <authorList>
            <person name="Tasara T."/>
            <person name="Fierz L."/>
            <person name="Klumpp J."/>
            <person name="Schmidt H."/>
            <person name="Stephan R."/>
        </authorList>
    </citation>
    <scope>NUCLEOTIDE SEQUENCE [LARGE SCALE GENOMIC DNA]</scope>
    <source>
        <strain evidence="1 2">453</strain>
    </source>
</reference>
<evidence type="ECO:0000313" key="2">
    <source>
        <dbReference type="Proteomes" id="UP000186595"/>
    </source>
</evidence>
<sequence length="129" mass="15004">MNIDTTSEFFASQVAEAYVLHLIAVNRRPVYRYSSGDIEVDRHFLMPLLEGYLREKHNEEWRCRFYIRLLDRSVITDPRVVFCGGKPPRLKRTGIRYMNALVHKLGDMLEDIGGKDADGRMTMPASWDP</sequence>
<dbReference type="AlphaFoldDB" id="A0AAP7PFW9"/>
<comment type="caution">
    <text evidence="1">The sequence shown here is derived from an EMBL/GenBank/DDBJ whole genome shotgun (WGS) entry which is preliminary data.</text>
</comment>
<evidence type="ECO:0000313" key="1">
    <source>
        <dbReference type="EMBL" id="OKB76158.1"/>
    </source>
</evidence>
<gene>
    <name evidence="1" type="ORF">BMT50_26915</name>
</gene>